<evidence type="ECO:0000313" key="1">
    <source>
        <dbReference type="EMBL" id="MEM5402669.1"/>
    </source>
</evidence>
<accession>A0ACC6RLS2</accession>
<evidence type="ECO:0000313" key="2">
    <source>
        <dbReference type="Proteomes" id="UP001392318"/>
    </source>
</evidence>
<gene>
    <name evidence="1" type="ORF">VSR83_21620</name>
</gene>
<dbReference type="EMBL" id="JAYMRU010000016">
    <property type="protein sequence ID" value="MEM5402669.1"/>
    <property type="molecule type" value="Genomic_DNA"/>
</dbReference>
<comment type="caution">
    <text evidence="1">The sequence shown here is derived from an EMBL/GenBank/DDBJ whole genome shotgun (WGS) entry which is preliminary data.</text>
</comment>
<name>A0ACC6RLS2_9BURK</name>
<keyword evidence="2" id="KW-1185">Reference proteome</keyword>
<dbReference type="Proteomes" id="UP001392318">
    <property type="component" value="Unassembled WGS sequence"/>
</dbReference>
<protein>
    <submittedName>
        <fullName evidence="1">Uncharacterized protein</fullName>
    </submittedName>
</protein>
<organism evidence="1 2">
    <name type="scientific">Paraburkholderia unamae</name>
    <dbReference type="NCBI Taxonomy" id="219649"/>
    <lineage>
        <taxon>Bacteria</taxon>
        <taxon>Pseudomonadati</taxon>
        <taxon>Pseudomonadota</taxon>
        <taxon>Betaproteobacteria</taxon>
        <taxon>Burkholderiales</taxon>
        <taxon>Burkholderiaceae</taxon>
        <taxon>Paraburkholderia</taxon>
    </lineage>
</organism>
<proteinExistence type="predicted"/>
<sequence length="76" mass="8540">MARTVRHRIDHQPAVEGAQGALMQARDREQVRVGHLVDREDAARVDVLPIEQAQAVGPKDVARMSAQLCDEWRDRG</sequence>
<reference evidence="1" key="1">
    <citation type="submission" date="2024-01" db="EMBL/GenBank/DDBJ databases">
        <title>The diversity of rhizobia nodulating Mimosa spp. in eleven states of Brazil covering several biomes is determined by host plant, location, and edaphic factors.</title>
        <authorList>
            <person name="Rouws L."/>
            <person name="Barauna A."/>
            <person name="Beukes C."/>
            <person name="De Faria S.M."/>
            <person name="Gross E."/>
            <person name="Dos Reis Junior F.B."/>
            <person name="Simon M."/>
            <person name="Maluk M."/>
            <person name="Odee D.W."/>
            <person name="Kenicer G."/>
            <person name="Young J.P.W."/>
            <person name="Reis V.M."/>
            <person name="Zilli J."/>
            <person name="James E.K."/>
        </authorList>
    </citation>
    <scope>NUCLEOTIDE SEQUENCE</scope>
    <source>
        <strain evidence="1">JPY452</strain>
    </source>
</reference>